<evidence type="ECO:0000313" key="6">
    <source>
        <dbReference type="Proteomes" id="UP001168579"/>
    </source>
</evidence>
<dbReference type="PROSITE" id="PS01124">
    <property type="entry name" value="HTH_ARAC_FAMILY_2"/>
    <property type="match status" value="1"/>
</dbReference>
<sequence length="186" mass="21548">MEFNLVFDPDKIVSALIAEILGKVQIDYEIIEGRTIKITENLSKENLALIKESLERFSIELRSKNDLDLVEDIKLCVREMVRQGNTRNIKMSDRLTDQLGFSYSYLSNQFSSQTYTSIENFYILVRIEKVKEMVLLENAKLSEIAYELNFSSVPHLSNQFKKVTGLTITQYLKFKKKKEKNSSANT</sequence>
<evidence type="ECO:0000259" key="4">
    <source>
        <dbReference type="PROSITE" id="PS01124"/>
    </source>
</evidence>
<organism evidence="5 6">
    <name type="scientific">Maribacter confluentis</name>
    <dbReference type="NCBI Taxonomy" id="1656093"/>
    <lineage>
        <taxon>Bacteria</taxon>
        <taxon>Pseudomonadati</taxon>
        <taxon>Bacteroidota</taxon>
        <taxon>Flavobacteriia</taxon>
        <taxon>Flavobacteriales</taxon>
        <taxon>Flavobacteriaceae</taxon>
        <taxon>Maribacter</taxon>
    </lineage>
</organism>
<dbReference type="PANTHER" id="PTHR43280">
    <property type="entry name" value="ARAC-FAMILY TRANSCRIPTIONAL REGULATOR"/>
    <property type="match status" value="1"/>
</dbReference>
<reference evidence="5" key="1">
    <citation type="journal article" date="2014" name="Int. J. Syst. Evol. Microbiol.">
        <title>Complete genome of a new Firmicutes species belonging to the dominant human colonic microbiota ('Ruminococcus bicirculans') reveals two chromosomes and a selective capacity to utilize plant glucans.</title>
        <authorList>
            <consortium name="NISC Comparative Sequencing Program"/>
            <person name="Wegmann U."/>
            <person name="Louis P."/>
            <person name="Goesmann A."/>
            <person name="Henrissat B."/>
            <person name="Duncan S.H."/>
            <person name="Flint H.J."/>
        </authorList>
    </citation>
    <scope>NUCLEOTIDE SEQUENCE</scope>
    <source>
        <strain evidence="5">CECT 8869</strain>
    </source>
</reference>
<evidence type="ECO:0000256" key="3">
    <source>
        <dbReference type="ARBA" id="ARBA00023163"/>
    </source>
</evidence>
<dbReference type="Pfam" id="PF12833">
    <property type="entry name" value="HTH_18"/>
    <property type="match status" value="1"/>
</dbReference>
<reference evidence="5" key="2">
    <citation type="submission" date="2023-06" db="EMBL/GenBank/DDBJ databases">
        <authorList>
            <person name="Lucena T."/>
            <person name="Sun Q."/>
        </authorList>
    </citation>
    <scope>NUCLEOTIDE SEQUENCE</scope>
    <source>
        <strain evidence="5">CECT 8869</strain>
    </source>
</reference>
<name>A0ABT8RMW3_9FLAO</name>
<gene>
    <name evidence="5" type="ORF">Q2T41_06135</name>
</gene>
<keyword evidence="2" id="KW-0238">DNA-binding</keyword>
<protein>
    <submittedName>
        <fullName evidence="5">AraC family transcriptional regulator</fullName>
    </submittedName>
</protein>
<dbReference type="SMART" id="SM00342">
    <property type="entry name" value="HTH_ARAC"/>
    <property type="match status" value="1"/>
</dbReference>
<dbReference type="InterPro" id="IPR018060">
    <property type="entry name" value="HTH_AraC"/>
</dbReference>
<dbReference type="EMBL" id="JAUKUC010000001">
    <property type="protein sequence ID" value="MDO1512231.1"/>
    <property type="molecule type" value="Genomic_DNA"/>
</dbReference>
<dbReference type="InterPro" id="IPR009057">
    <property type="entry name" value="Homeodomain-like_sf"/>
</dbReference>
<keyword evidence="6" id="KW-1185">Reference proteome</keyword>
<proteinExistence type="predicted"/>
<keyword evidence="3" id="KW-0804">Transcription</keyword>
<keyword evidence="1" id="KW-0805">Transcription regulation</keyword>
<evidence type="ECO:0000256" key="2">
    <source>
        <dbReference type="ARBA" id="ARBA00023125"/>
    </source>
</evidence>
<comment type="caution">
    <text evidence="5">The sequence shown here is derived from an EMBL/GenBank/DDBJ whole genome shotgun (WGS) entry which is preliminary data.</text>
</comment>
<dbReference type="SUPFAM" id="SSF46689">
    <property type="entry name" value="Homeodomain-like"/>
    <property type="match status" value="1"/>
</dbReference>
<dbReference type="Gene3D" id="1.10.10.60">
    <property type="entry name" value="Homeodomain-like"/>
    <property type="match status" value="1"/>
</dbReference>
<dbReference type="PANTHER" id="PTHR43280:SF2">
    <property type="entry name" value="HTH-TYPE TRANSCRIPTIONAL REGULATOR EXSA"/>
    <property type="match status" value="1"/>
</dbReference>
<dbReference type="Proteomes" id="UP001168579">
    <property type="component" value="Unassembled WGS sequence"/>
</dbReference>
<feature type="domain" description="HTH araC/xylS-type" evidence="4">
    <location>
        <begin position="93"/>
        <end position="174"/>
    </location>
</feature>
<dbReference type="RefSeq" id="WP_304435350.1">
    <property type="nucleotide sequence ID" value="NZ_JAUKUC010000001.1"/>
</dbReference>
<evidence type="ECO:0000313" key="5">
    <source>
        <dbReference type="EMBL" id="MDO1512231.1"/>
    </source>
</evidence>
<evidence type="ECO:0000256" key="1">
    <source>
        <dbReference type="ARBA" id="ARBA00023015"/>
    </source>
</evidence>
<accession>A0ABT8RMW3</accession>